<reference evidence="1" key="1">
    <citation type="submission" date="2022-04" db="EMBL/GenBank/DDBJ databases">
        <title>Desulfatitalea alkaliphila sp. nov., a novel anaerobic sulfate-reducing bacterium isolated from terrestrial mud volcano, Taman Peninsula, Russia.</title>
        <authorList>
            <person name="Khomyakova M.A."/>
            <person name="Merkel A.Y."/>
            <person name="Slobodkin A.I."/>
        </authorList>
    </citation>
    <scope>NUCLEOTIDE SEQUENCE</scope>
    <source>
        <strain evidence="1">M08but</strain>
    </source>
</reference>
<dbReference type="AlphaFoldDB" id="A0AA41UIY5"/>
<evidence type="ECO:0000313" key="1">
    <source>
        <dbReference type="EMBL" id="MCJ8500594.1"/>
    </source>
</evidence>
<accession>A0AA41UIY5</accession>
<dbReference type="RefSeq" id="WP_246905430.1">
    <property type="nucleotide sequence ID" value="NZ_JALJRB010000007.1"/>
</dbReference>
<dbReference type="SUPFAM" id="SSF102405">
    <property type="entry name" value="MCP/YpsA-like"/>
    <property type="match status" value="1"/>
</dbReference>
<dbReference type="NCBIfam" id="TIGR00725">
    <property type="entry name" value="TIGR00725 family protein"/>
    <property type="match status" value="1"/>
</dbReference>
<keyword evidence="2" id="KW-1185">Reference proteome</keyword>
<gene>
    <name evidence="1" type="ORF">MRX98_08420</name>
</gene>
<protein>
    <submittedName>
        <fullName evidence="1">TIGR00725 family protein</fullName>
    </submittedName>
</protein>
<dbReference type="Pfam" id="PF18306">
    <property type="entry name" value="LDcluster4"/>
    <property type="match status" value="1"/>
</dbReference>
<dbReference type="InterPro" id="IPR052341">
    <property type="entry name" value="LOG_family_nucleotidases"/>
</dbReference>
<proteinExistence type="predicted"/>
<dbReference type="InterPro" id="IPR041164">
    <property type="entry name" value="LDcluster4"/>
</dbReference>
<dbReference type="PANTHER" id="PTHR43393">
    <property type="entry name" value="CYTOKININ RIBOSIDE 5'-MONOPHOSPHATE PHOSPHORIBOHYDROLASE"/>
    <property type="match status" value="1"/>
</dbReference>
<dbReference type="PANTHER" id="PTHR43393:SF3">
    <property type="entry name" value="LYSINE DECARBOXYLASE-LIKE PROTEIN"/>
    <property type="match status" value="1"/>
</dbReference>
<organism evidence="1 2">
    <name type="scientific">Desulfatitalea alkaliphila</name>
    <dbReference type="NCBI Taxonomy" id="2929485"/>
    <lineage>
        <taxon>Bacteria</taxon>
        <taxon>Pseudomonadati</taxon>
        <taxon>Thermodesulfobacteriota</taxon>
        <taxon>Desulfobacteria</taxon>
        <taxon>Desulfobacterales</taxon>
        <taxon>Desulfosarcinaceae</taxon>
        <taxon>Desulfatitalea</taxon>
    </lineage>
</organism>
<dbReference type="EMBL" id="JALJRB010000007">
    <property type="protein sequence ID" value="MCJ8500594.1"/>
    <property type="molecule type" value="Genomic_DNA"/>
</dbReference>
<dbReference type="Proteomes" id="UP001165427">
    <property type="component" value="Unassembled WGS sequence"/>
</dbReference>
<comment type="caution">
    <text evidence="1">The sequence shown here is derived from an EMBL/GenBank/DDBJ whole genome shotgun (WGS) entry which is preliminary data.</text>
</comment>
<dbReference type="Gene3D" id="3.40.50.450">
    <property type="match status" value="1"/>
</dbReference>
<dbReference type="InterPro" id="IPR005268">
    <property type="entry name" value="CHP00725"/>
</dbReference>
<name>A0AA41UIY5_9BACT</name>
<sequence>MARPLIVGVMGGARAEAADLQAAYRLGALIAAQGWVLLNGGRGTGIMDASARGAAEAGGLTIGVLPDADRAHASEHIRVAVCTGMGSARNTINVLSSDIVVACAGGAGTLSEIALALKHGKRVITLGFEAAGIRGLLGPDIALDAAQSPEAVIRLIQTHCRCK</sequence>
<evidence type="ECO:0000313" key="2">
    <source>
        <dbReference type="Proteomes" id="UP001165427"/>
    </source>
</evidence>
<dbReference type="GO" id="GO:0005829">
    <property type="term" value="C:cytosol"/>
    <property type="evidence" value="ECO:0007669"/>
    <property type="project" value="TreeGrafter"/>
</dbReference>